<accession>A0A383V2Z7</accession>
<proteinExistence type="predicted"/>
<keyword evidence="1" id="KW-0540">Nuclease</keyword>
<evidence type="ECO:0000256" key="2">
    <source>
        <dbReference type="ARBA" id="ARBA00022801"/>
    </source>
</evidence>
<evidence type="ECO:0000313" key="3">
    <source>
        <dbReference type="EMBL" id="SZF06356.1"/>
    </source>
</evidence>
<protein>
    <submittedName>
        <fullName evidence="3">Uncharacterized protein</fullName>
    </submittedName>
</protein>
<name>A0A383V2Z7_BLUHO</name>
<dbReference type="GO" id="GO:0003723">
    <property type="term" value="F:RNA binding"/>
    <property type="evidence" value="ECO:0007669"/>
    <property type="project" value="InterPro"/>
</dbReference>
<dbReference type="VEuPathDB" id="FungiDB:BLGHR1_17160"/>
<dbReference type="GO" id="GO:0016787">
    <property type="term" value="F:hydrolase activity"/>
    <property type="evidence" value="ECO:0007669"/>
    <property type="project" value="UniProtKB-KW"/>
</dbReference>
<reference evidence="3 4" key="1">
    <citation type="submission" date="2017-11" db="EMBL/GenBank/DDBJ databases">
        <authorList>
            <person name="Kracher B."/>
        </authorList>
    </citation>
    <scope>NUCLEOTIDE SEQUENCE [LARGE SCALE GENOMIC DNA]</scope>
    <source>
        <strain evidence="3 4">RACE1</strain>
    </source>
</reference>
<dbReference type="GO" id="GO:0004540">
    <property type="term" value="F:RNA nuclease activity"/>
    <property type="evidence" value="ECO:0007669"/>
    <property type="project" value="InterPro"/>
</dbReference>
<organism evidence="3 4">
    <name type="scientific">Blumeria hordei</name>
    <name type="common">Barley powdery mildew</name>
    <name type="synonym">Blumeria graminis f. sp. hordei</name>
    <dbReference type="NCBI Taxonomy" id="2867405"/>
    <lineage>
        <taxon>Eukaryota</taxon>
        <taxon>Fungi</taxon>
        <taxon>Dikarya</taxon>
        <taxon>Ascomycota</taxon>
        <taxon>Pezizomycotina</taxon>
        <taxon>Leotiomycetes</taxon>
        <taxon>Erysiphales</taxon>
        <taxon>Erysiphaceae</taxon>
        <taxon>Blumeria</taxon>
    </lineage>
</organism>
<keyword evidence="2" id="KW-0378">Hydrolase</keyword>
<evidence type="ECO:0000256" key="1">
    <source>
        <dbReference type="ARBA" id="ARBA00022722"/>
    </source>
</evidence>
<dbReference type="Proteomes" id="UP000275772">
    <property type="component" value="Unassembled WGS sequence"/>
</dbReference>
<gene>
    <name evidence="3" type="ORF">BLGHR1_17160</name>
</gene>
<sequence>MNPSLQYYLIYLQPALEYIIQSLRPSRTISKSQDYQFYHRNISPPTRKPSSLITRTFLPSCTMKFLHSTEITTILSLFASLCATQGVNDGYPMYNCRGVIFYSDSVTNSAARAHRLKMGEINGYPQKLNPFNADGPPPHRIFPMVRDEDVYSGGIESFYFVIVDGSGQQQGVAYSVADGYMPCQTIVNPEY</sequence>
<dbReference type="Gene3D" id="3.10.450.30">
    <property type="entry name" value="Microbial ribonucleases"/>
    <property type="match status" value="1"/>
</dbReference>
<dbReference type="AlphaFoldDB" id="A0A383V2Z7"/>
<dbReference type="SUPFAM" id="SSF53933">
    <property type="entry name" value="Microbial ribonucleases"/>
    <property type="match status" value="1"/>
</dbReference>
<dbReference type="EMBL" id="UNSH01000090">
    <property type="protein sequence ID" value="SZF06356.1"/>
    <property type="molecule type" value="Genomic_DNA"/>
</dbReference>
<evidence type="ECO:0000313" key="4">
    <source>
        <dbReference type="Proteomes" id="UP000275772"/>
    </source>
</evidence>
<dbReference type="InterPro" id="IPR016191">
    <property type="entry name" value="Ribonuclease/ribotoxin"/>
</dbReference>